<feature type="signal peptide" evidence="10">
    <location>
        <begin position="1"/>
        <end position="18"/>
    </location>
</feature>
<dbReference type="Pfam" id="PF00326">
    <property type="entry name" value="Peptidase_S9"/>
    <property type="match status" value="1"/>
</dbReference>
<feature type="domain" description="Peptidase S9 prolyl oligopeptidase catalytic" evidence="11">
    <location>
        <begin position="499"/>
        <end position="708"/>
    </location>
</feature>
<evidence type="ECO:0000256" key="1">
    <source>
        <dbReference type="ARBA" id="ARBA00004613"/>
    </source>
</evidence>
<keyword evidence="4" id="KW-0645">Protease</keyword>
<keyword evidence="7" id="KW-0720">Serine protease</keyword>
<dbReference type="Gene3D" id="2.120.10.30">
    <property type="entry name" value="TolB, C-terminal domain"/>
    <property type="match status" value="1"/>
</dbReference>
<dbReference type="Proteomes" id="UP000799428">
    <property type="component" value="Unassembled WGS sequence"/>
</dbReference>
<reference evidence="12" key="1">
    <citation type="journal article" date="2020" name="Stud. Mycol.">
        <title>101 Dothideomycetes genomes: a test case for predicting lifestyles and emergence of pathogens.</title>
        <authorList>
            <person name="Haridas S."/>
            <person name="Albert R."/>
            <person name="Binder M."/>
            <person name="Bloem J."/>
            <person name="Labutti K."/>
            <person name="Salamov A."/>
            <person name="Andreopoulos B."/>
            <person name="Baker S."/>
            <person name="Barry K."/>
            <person name="Bills G."/>
            <person name="Bluhm B."/>
            <person name="Cannon C."/>
            <person name="Castanera R."/>
            <person name="Culley D."/>
            <person name="Daum C."/>
            <person name="Ezra D."/>
            <person name="Gonzalez J."/>
            <person name="Henrissat B."/>
            <person name="Kuo A."/>
            <person name="Liang C."/>
            <person name="Lipzen A."/>
            <person name="Lutzoni F."/>
            <person name="Magnuson J."/>
            <person name="Mondo S."/>
            <person name="Nolan M."/>
            <person name="Ohm R."/>
            <person name="Pangilinan J."/>
            <person name="Park H.-J."/>
            <person name="Ramirez L."/>
            <person name="Alfaro M."/>
            <person name="Sun H."/>
            <person name="Tritt A."/>
            <person name="Yoshinaga Y."/>
            <person name="Zwiers L.-H."/>
            <person name="Turgeon B."/>
            <person name="Goodwin S."/>
            <person name="Spatafora J."/>
            <person name="Crous P."/>
            <person name="Grigoriev I."/>
        </authorList>
    </citation>
    <scope>NUCLEOTIDE SEQUENCE</scope>
    <source>
        <strain evidence="12">CBS 279.74</strain>
    </source>
</reference>
<evidence type="ECO:0000256" key="5">
    <source>
        <dbReference type="ARBA" id="ARBA00022729"/>
    </source>
</evidence>
<protein>
    <recommendedName>
        <fullName evidence="9">Dipeptidyl-peptidase V</fullName>
    </recommendedName>
</protein>
<keyword evidence="6 12" id="KW-0378">Hydrolase</keyword>
<dbReference type="Gene3D" id="3.40.50.1820">
    <property type="entry name" value="alpha/beta hydrolase"/>
    <property type="match status" value="1"/>
</dbReference>
<evidence type="ECO:0000256" key="2">
    <source>
        <dbReference type="ARBA" id="ARBA00010040"/>
    </source>
</evidence>
<keyword evidence="13" id="KW-1185">Reference proteome</keyword>
<dbReference type="FunFam" id="3.40.50.1820:FF:000028">
    <property type="entry name" value="S9 family peptidase"/>
    <property type="match status" value="1"/>
</dbReference>
<sequence>MARFLGIAAALVATGAYAITPEQLLSAPRRSTATPNPSGDIALFSVTEYSFENQTRAAAWQLLDLKTGAITDSGLSASEVDEVVWLPGTDTGILYINGTNEDVPGGVTLWIGDIKKPSESKLVASLDAPFTGLRVANTSSGNIHFLVNALAYENGTAYNAELAPKPRHSGRLYENIYTRHWDTWLTKQRYAVFGGSLLANASYGLAGTGLRNLLQGIEYNVTKPESPVQPFGGSTDYDISPDGSTVAFLSKATHLNKAEFTASYIYVGPFDGSKVPVAFNGPESEASAGGHKGASGNPKFSPDGSKLSYFQLDGDYYESDRAKLYVVDISTGVGGVSVSNWKPLAPNFDRSVSGINWAPDSKSLFVTAEDYAIVRAFNIPVASEASFVPERLTNVTSVTDIGVLPDSSLLVSATSIWTSRDFYVLKADGTQNALFSATGVDAQLAGLGSHTYEEFFYTGSLGIELNALIIKPSNFVENKTYPLAYIIHGGPQGSNANAWSTRWNPQLWADQGYVVVEPNPSGSTGFGQNLTDSIQANWGSYPYEDIVLGWEYIKENLSFVDTDNGILAGASYGGYMTNWIQGHALGREFKAIVTHDGVFNTEAIYGTEELWFVNHDFNGTIYEEGSTYKKWNPFNHIANFSTPQFVVHNTLDYRLPESDGLALFNVLQSKGIPSRFLNFPDENHQVFGVENALFWNTEIFNWINHYSGVGGALDDEAIGV</sequence>
<evidence type="ECO:0000256" key="4">
    <source>
        <dbReference type="ARBA" id="ARBA00022670"/>
    </source>
</evidence>
<evidence type="ECO:0000256" key="8">
    <source>
        <dbReference type="ARBA" id="ARBA00023180"/>
    </source>
</evidence>
<dbReference type="PANTHER" id="PTHR42776:SF11">
    <property type="entry name" value="DIPEPTIDYL-PEPTIDASE 5-RELATED"/>
    <property type="match status" value="1"/>
</dbReference>
<keyword evidence="3" id="KW-0964">Secreted</keyword>
<dbReference type="GO" id="GO:0005576">
    <property type="term" value="C:extracellular region"/>
    <property type="evidence" value="ECO:0007669"/>
    <property type="project" value="UniProtKB-SubCell"/>
</dbReference>
<gene>
    <name evidence="12" type="ORF">K504DRAFT_477378</name>
</gene>
<dbReference type="SUPFAM" id="SSF82171">
    <property type="entry name" value="DPP6 N-terminal domain-like"/>
    <property type="match status" value="1"/>
</dbReference>
<evidence type="ECO:0000256" key="9">
    <source>
        <dbReference type="ARBA" id="ARBA00032829"/>
    </source>
</evidence>
<evidence type="ECO:0000256" key="10">
    <source>
        <dbReference type="SAM" id="SignalP"/>
    </source>
</evidence>
<evidence type="ECO:0000313" key="12">
    <source>
        <dbReference type="EMBL" id="KAF2708986.1"/>
    </source>
</evidence>
<evidence type="ECO:0000313" key="13">
    <source>
        <dbReference type="Proteomes" id="UP000799428"/>
    </source>
</evidence>
<keyword evidence="8" id="KW-0325">Glycoprotein</keyword>
<dbReference type="SUPFAM" id="SSF53474">
    <property type="entry name" value="alpha/beta-Hydrolases"/>
    <property type="match status" value="1"/>
</dbReference>
<evidence type="ECO:0000256" key="7">
    <source>
        <dbReference type="ARBA" id="ARBA00022825"/>
    </source>
</evidence>
<dbReference type="PANTHER" id="PTHR42776">
    <property type="entry name" value="SERINE PEPTIDASE S9 FAMILY MEMBER"/>
    <property type="match status" value="1"/>
</dbReference>
<dbReference type="GO" id="GO:0006508">
    <property type="term" value="P:proteolysis"/>
    <property type="evidence" value="ECO:0007669"/>
    <property type="project" value="UniProtKB-KW"/>
</dbReference>
<accession>A0A6G1K7X2</accession>
<feature type="chain" id="PRO_5026304095" description="Dipeptidyl-peptidase V" evidence="10">
    <location>
        <begin position="19"/>
        <end position="720"/>
    </location>
</feature>
<evidence type="ECO:0000256" key="3">
    <source>
        <dbReference type="ARBA" id="ARBA00022525"/>
    </source>
</evidence>
<comment type="similarity">
    <text evidence="2">Belongs to the peptidase S9C family.</text>
</comment>
<proteinExistence type="inferred from homology"/>
<keyword evidence="5 10" id="KW-0732">Signal</keyword>
<organism evidence="12 13">
    <name type="scientific">Pleomassaria siparia CBS 279.74</name>
    <dbReference type="NCBI Taxonomy" id="1314801"/>
    <lineage>
        <taxon>Eukaryota</taxon>
        <taxon>Fungi</taxon>
        <taxon>Dikarya</taxon>
        <taxon>Ascomycota</taxon>
        <taxon>Pezizomycotina</taxon>
        <taxon>Dothideomycetes</taxon>
        <taxon>Pleosporomycetidae</taxon>
        <taxon>Pleosporales</taxon>
        <taxon>Pleomassariaceae</taxon>
        <taxon>Pleomassaria</taxon>
    </lineage>
</organism>
<name>A0A6G1K7X2_9PLEO</name>
<evidence type="ECO:0000259" key="11">
    <source>
        <dbReference type="Pfam" id="PF00326"/>
    </source>
</evidence>
<dbReference type="InterPro" id="IPR001375">
    <property type="entry name" value="Peptidase_S9_cat"/>
</dbReference>
<dbReference type="InterPro" id="IPR011042">
    <property type="entry name" value="6-blade_b-propeller_TolB-like"/>
</dbReference>
<dbReference type="GO" id="GO:0004252">
    <property type="term" value="F:serine-type endopeptidase activity"/>
    <property type="evidence" value="ECO:0007669"/>
    <property type="project" value="TreeGrafter"/>
</dbReference>
<dbReference type="InterPro" id="IPR029058">
    <property type="entry name" value="AB_hydrolase_fold"/>
</dbReference>
<dbReference type="EMBL" id="MU005771">
    <property type="protein sequence ID" value="KAF2708986.1"/>
    <property type="molecule type" value="Genomic_DNA"/>
</dbReference>
<dbReference type="OrthoDB" id="416344at2759"/>
<dbReference type="AlphaFoldDB" id="A0A6G1K7X2"/>
<evidence type="ECO:0000256" key="6">
    <source>
        <dbReference type="ARBA" id="ARBA00022801"/>
    </source>
</evidence>
<comment type="subcellular location">
    <subcellularLocation>
        <location evidence="1">Secreted</location>
    </subcellularLocation>
</comment>